<name>E2BNN8_HARSA</name>
<organism evidence="4">
    <name type="scientific">Harpegnathos saltator</name>
    <name type="common">Jerdon's jumping ant</name>
    <dbReference type="NCBI Taxonomy" id="610380"/>
    <lineage>
        <taxon>Eukaryota</taxon>
        <taxon>Metazoa</taxon>
        <taxon>Ecdysozoa</taxon>
        <taxon>Arthropoda</taxon>
        <taxon>Hexapoda</taxon>
        <taxon>Insecta</taxon>
        <taxon>Pterygota</taxon>
        <taxon>Neoptera</taxon>
        <taxon>Endopterygota</taxon>
        <taxon>Hymenoptera</taxon>
        <taxon>Apocrita</taxon>
        <taxon>Aculeata</taxon>
        <taxon>Formicoidea</taxon>
        <taxon>Formicidae</taxon>
        <taxon>Ponerinae</taxon>
        <taxon>Ponerini</taxon>
        <taxon>Harpegnathos</taxon>
    </lineage>
</organism>
<dbReference type="STRING" id="610380.E2BNN8"/>
<protein>
    <recommendedName>
        <fullName evidence="2">TSEN34 N-terminal domain-containing protein</fullName>
    </recommendedName>
</protein>
<feature type="non-terminal residue" evidence="3">
    <location>
        <position position="73"/>
    </location>
</feature>
<dbReference type="OrthoDB" id="48041at2759"/>
<evidence type="ECO:0000313" key="3">
    <source>
        <dbReference type="EMBL" id="EFN82686.1"/>
    </source>
</evidence>
<gene>
    <name evidence="3" type="ORF">EAI_02039</name>
</gene>
<sequence length="73" mass="8492">CFIQYSSFFFIVDWLKLRRDHRILGELIGSFPKLSRQEVFLGLPLLLLPEEVTLLIEKNIACLIQCCSLEKPP</sequence>
<dbReference type="PANTHER" id="PTHR13070:SF0">
    <property type="entry name" value="TRNA-SPLICING ENDONUCLEASE SUBUNIT SEN34"/>
    <property type="match status" value="1"/>
</dbReference>
<dbReference type="InParanoid" id="E2BNN8"/>
<proteinExistence type="predicted"/>
<feature type="non-terminal residue" evidence="3">
    <location>
        <position position="1"/>
    </location>
</feature>
<reference evidence="3 4" key="1">
    <citation type="journal article" date="2010" name="Science">
        <title>Genomic comparison of the ants Camponotus floridanus and Harpegnathos saltator.</title>
        <authorList>
            <person name="Bonasio R."/>
            <person name="Zhang G."/>
            <person name="Ye C."/>
            <person name="Mutti N.S."/>
            <person name="Fang X."/>
            <person name="Qin N."/>
            <person name="Donahue G."/>
            <person name="Yang P."/>
            <person name="Li Q."/>
            <person name="Li C."/>
            <person name="Zhang P."/>
            <person name="Huang Z."/>
            <person name="Berger S.L."/>
            <person name="Reinberg D."/>
            <person name="Wang J."/>
            <person name="Liebig J."/>
        </authorList>
    </citation>
    <scope>NUCLEOTIDE SEQUENCE [LARGE SCALE GENOMIC DNA]</scope>
    <source>
        <strain evidence="3 4">R22 G/1</strain>
    </source>
</reference>
<dbReference type="EMBL" id="GL449438">
    <property type="protein sequence ID" value="EFN82686.1"/>
    <property type="molecule type" value="Genomic_DNA"/>
</dbReference>
<keyword evidence="1" id="KW-0456">Lyase</keyword>
<dbReference type="Pfam" id="PF26577">
    <property type="entry name" value="TSEN34_N"/>
    <property type="match status" value="1"/>
</dbReference>
<dbReference type="GO" id="GO:0000379">
    <property type="term" value="P:tRNA-type intron splice site recognition and cleavage"/>
    <property type="evidence" value="ECO:0007669"/>
    <property type="project" value="TreeGrafter"/>
</dbReference>
<dbReference type="AlphaFoldDB" id="E2BNN8"/>
<dbReference type="PANTHER" id="PTHR13070">
    <property type="entry name" value="TRNA-SPLICING ENDONUCLEASE SUBUNIT SEN34-RELATED"/>
    <property type="match status" value="1"/>
</dbReference>
<evidence type="ECO:0000256" key="1">
    <source>
        <dbReference type="ARBA" id="ARBA00023239"/>
    </source>
</evidence>
<accession>E2BNN8</accession>
<evidence type="ECO:0000259" key="2">
    <source>
        <dbReference type="Pfam" id="PF26577"/>
    </source>
</evidence>
<feature type="domain" description="TSEN34 N-terminal" evidence="2">
    <location>
        <begin position="11"/>
        <end position="65"/>
    </location>
</feature>
<dbReference type="GO" id="GO:0000213">
    <property type="term" value="F:tRNA-intron lyase activity"/>
    <property type="evidence" value="ECO:0007669"/>
    <property type="project" value="TreeGrafter"/>
</dbReference>
<dbReference type="InterPro" id="IPR059049">
    <property type="entry name" value="TSEN34_N"/>
</dbReference>
<keyword evidence="4" id="KW-1185">Reference proteome</keyword>
<dbReference type="Proteomes" id="UP000008237">
    <property type="component" value="Unassembled WGS sequence"/>
</dbReference>
<evidence type="ECO:0000313" key="4">
    <source>
        <dbReference type="Proteomes" id="UP000008237"/>
    </source>
</evidence>